<sequence>MMKFLLLLWLIFAFVLTRGVQFHLYLPIDRMLIHLILPFLLIAGLGLNQLNKKGILEKRNIVLLLTIVIITIFISNLYMEKGWVGISDDARLTGNWLENNVDQNSVVISICESRHTNVINMGFGRPELFDPNALGKLQEYKDIVFGLEQLYPDKKVFLISNEFLSYEELEIVHKEGNIITYKFSPGETIV</sequence>
<evidence type="ECO:0000313" key="3">
    <source>
        <dbReference type="EMBL" id="QNO42861.1"/>
    </source>
</evidence>
<organism evidence="3">
    <name type="scientific">Candidatus Methanogaster sp. ANME-2c ERB4</name>
    <dbReference type="NCBI Taxonomy" id="2759911"/>
    <lineage>
        <taxon>Archaea</taxon>
        <taxon>Methanobacteriati</taxon>
        <taxon>Methanobacteriota</taxon>
        <taxon>Stenosarchaea group</taxon>
        <taxon>Methanomicrobia</taxon>
        <taxon>Methanosarcinales</taxon>
        <taxon>ANME-2 cluster</taxon>
        <taxon>Candidatus Methanogasteraceae</taxon>
        <taxon>Candidatus Methanogaster</taxon>
    </lineage>
</organism>
<dbReference type="EMBL" id="MT630640">
    <property type="protein sequence ID" value="QNO41435.1"/>
    <property type="molecule type" value="Genomic_DNA"/>
</dbReference>
<accession>A0A7G9Y4C7</accession>
<feature type="transmembrane region" description="Helical" evidence="1">
    <location>
        <begin position="60"/>
        <end position="79"/>
    </location>
</feature>
<proteinExistence type="predicted"/>
<evidence type="ECO:0000256" key="1">
    <source>
        <dbReference type="SAM" id="Phobius"/>
    </source>
</evidence>
<keyword evidence="1" id="KW-1133">Transmembrane helix</keyword>
<dbReference type="AlphaFoldDB" id="A0A7G9Y4C7"/>
<keyword evidence="1" id="KW-0812">Transmembrane</keyword>
<reference evidence="3" key="1">
    <citation type="submission" date="2020-06" db="EMBL/GenBank/DDBJ databases">
        <title>Unique genomic features of the anaerobic methanotrophic archaea.</title>
        <authorList>
            <person name="Chadwick G.L."/>
            <person name="Skennerton C.T."/>
            <person name="Laso-Perez R."/>
            <person name="Leu A.O."/>
            <person name="Speth D.R."/>
            <person name="Yu H."/>
            <person name="Morgan-Lang C."/>
            <person name="Hatzenpichler R."/>
            <person name="Goudeau D."/>
            <person name="Malmstrom R."/>
            <person name="Brazelton W.J."/>
            <person name="Woyke T."/>
            <person name="Hallam S.J."/>
            <person name="Tyson G.W."/>
            <person name="Wegener G."/>
            <person name="Boetius A."/>
            <person name="Orphan V."/>
        </authorList>
    </citation>
    <scope>NUCLEOTIDE SEQUENCE</scope>
</reference>
<keyword evidence="1" id="KW-0472">Membrane</keyword>
<gene>
    <name evidence="2" type="ORF">GLLKGJJH_00001</name>
    <name evidence="3" type="ORF">JEGCCDFC_00008</name>
</gene>
<dbReference type="EMBL" id="MT630775">
    <property type="protein sequence ID" value="QNO42861.1"/>
    <property type="molecule type" value="Genomic_DNA"/>
</dbReference>
<name>A0A7G9Y4C7_9EURY</name>
<protein>
    <submittedName>
        <fullName evidence="3">Uncharacterized protein</fullName>
    </submittedName>
</protein>
<feature type="transmembrane region" description="Helical" evidence="1">
    <location>
        <begin position="31"/>
        <end position="48"/>
    </location>
</feature>
<evidence type="ECO:0000313" key="2">
    <source>
        <dbReference type="EMBL" id="QNO41435.1"/>
    </source>
</evidence>